<evidence type="ECO:0000256" key="4">
    <source>
        <dbReference type="ARBA" id="ARBA00022989"/>
    </source>
</evidence>
<evidence type="ECO:0000256" key="6">
    <source>
        <dbReference type="SAM" id="Phobius"/>
    </source>
</evidence>
<feature type="transmembrane region" description="Helical" evidence="6">
    <location>
        <begin position="43"/>
        <end position="76"/>
    </location>
</feature>
<feature type="transmembrane region" description="Helical" evidence="6">
    <location>
        <begin position="184"/>
        <end position="206"/>
    </location>
</feature>
<feature type="transmembrane region" description="Helical" evidence="6">
    <location>
        <begin position="218"/>
        <end position="242"/>
    </location>
</feature>
<keyword evidence="4 6" id="KW-1133">Transmembrane helix</keyword>
<dbReference type="AlphaFoldDB" id="A0A6H2DM42"/>
<dbReference type="EMBL" id="CP051217">
    <property type="protein sequence ID" value="QJB69258.1"/>
    <property type="molecule type" value="Genomic_DNA"/>
</dbReference>
<evidence type="ECO:0000313" key="8">
    <source>
        <dbReference type="Proteomes" id="UP000501600"/>
    </source>
</evidence>
<keyword evidence="3 6" id="KW-0812">Transmembrane</keyword>
<sequence>MKDKLPRILGFWDMFFIAVGQVIGAGAVALTGVAIGMTRPGVFWAYICASLLALMTNTLAMVAGSALPVVGAYYVWPSRLCGGWIGSVALFLVLMVAVVSISLFGSAFGLYLRPIFPVFSQNGWGIIMIILIFLTNYFGLRMASIVQTLLVLVMLSAFAVYIGFAVPEMQAQDLAPILPNGISGFLTAVFVLKFATTGASTIVSLGGDMKNPGRDIPLVMICATLTVGLIYAFFAFASIAVLPWIEMVDQPLTVAGKAFLPSWALSFFLIGGAGVALATTLNASIMQVPRNFMVAAWDQLIPEKLGTLSKNGVPYQMLNLVLILGLIPLIAGLDIGAIARAVGIITTLPTIIILWSITRIPLRFPDVYARAIFKLSPFWIWAFFLSSTLSVLIGLVILAQGLTVLVLVTIIFWVCVSVAYYPIRRVYLRGKGVDLDHKITDLSIFGEKALS</sequence>
<feature type="transmembrane region" description="Helical" evidence="6">
    <location>
        <begin position="337"/>
        <end position="357"/>
    </location>
</feature>
<dbReference type="Gene3D" id="1.20.1740.10">
    <property type="entry name" value="Amino acid/polyamine transporter I"/>
    <property type="match status" value="1"/>
</dbReference>
<feature type="transmembrane region" description="Helical" evidence="6">
    <location>
        <begin position="145"/>
        <end position="164"/>
    </location>
</feature>
<evidence type="ECO:0000313" key="7">
    <source>
        <dbReference type="EMBL" id="QJB69258.1"/>
    </source>
</evidence>
<dbReference type="InterPro" id="IPR002293">
    <property type="entry name" value="AA/rel_permease1"/>
</dbReference>
<evidence type="ECO:0000256" key="5">
    <source>
        <dbReference type="ARBA" id="ARBA00023136"/>
    </source>
</evidence>
<keyword evidence="5 6" id="KW-0472">Membrane</keyword>
<keyword evidence="2" id="KW-1003">Cell membrane</keyword>
<protein>
    <submittedName>
        <fullName evidence="7">Amino acid permease</fullName>
    </submittedName>
</protein>
<keyword evidence="8" id="KW-1185">Reference proteome</keyword>
<evidence type="ECO:0000256" key="2">
    <source>
        <dbReference type="ARBA" id="ARBA00022475"/>
    </source>
</evidence>
<organism evidence="7 8">
    <name type="scientific">Parasphingorhabdus halotolerans</name>
    <dbReference type="NCBI Taxonomy" id="2725558"/>
    <lineage>
        <taxon>Bacteria</taxon>
        <taxon>Pseudomonadati</taxon>
        <taxon>Pseudomonadota</taxon>
        <taxon>Alphaproteobacteria</taxon>
        <taxon>Sphingomonadales</taxon>
        <taxon>Sphingomonadaceae</taxon>
        <taxon>Parasphingorhabdus</taxon>
    </lineage>
</organism>
<dbReference type="GO" id="GO:0005886">
    <property type="term" value="C:plasma membrane"/>
    <property type="evidence" value="ECO:0007669"/>
    <property type="project" value="UniProtKB-SubCell"/>
</dbReference>
<feature type="transmembrane region" description="Helical" evidence="6">
    <location>
        <begin position="404"/>
        <end position="423"/>
    </location>
</feature>
<dbReference type="Proteomes" id="UP000501600">
    <property type="component" value="Chromosome"/>
</dbReference>
<comment type="subcellular location">
    <subcellularLocation>
        <location evidence="1">Cell membrane</location>
        <topology evidence="1">Multi-pass membrane protein</topology>
    </subcellularLocation>
</comment>
<evidence type="ECO:0000256" key="1">
    <source>
        <dbReference type="ARBA" id="ARBA00004651"/>
    </source>
</evidence>
<dbReference type="Pfam" id="PF13520">
    <property type="entry name" value="AA_permease_2"/>
    <property type="match status" value="1"/>
</dbReference>
<dbReference type="PANTHER" id="PTHR42770:SF7">
    <property type="entry name" value="MEMBRANE PROTEIN"/>
    <property type="match status" value="1"/>
</dbReference>
<feature type="transmembrane region" description="Helical" evidence="6">
    <location>
        <begin position="118"/>
        <end position="138"/>
    </location>
</feature>
<reference evidence="7 8" key="1">
    <citation type="submission" date="2020-04" db="EMBL/GenBank/DDBJ databases">
        <title>Genome sequence for Sphingorhabdus sp. strain M1.</title>
        <authorList>
            <person name="Park S.-J."/>
        </authorList>
    </citation>
    <scope>NUCLEOTIDE SEQUENCE [LARGE SCALE GENOMIC DNA]</scope>
    <source>
        <strain evidence="7 8">JK6</strain>
    </source>
</reference>
<dbReference type="KEGG" id="phao:HF685_08170"/>
<dbReference type="InterPro" id="IPR050367">
    <property type="entry name" value="APC_superfamily"/>
</dbReference>
<feature type="transmembrane region" description="Helical" evidence="6">
    <location>
        <begin position="88"/>
        <end position="112"/>
    </location>
</feature>
<name>A0A6H2DM42_9SPHN</name>
<accession>A0A6H2DM42</accession>
<dbReference type="PANTHER" id="PTHR42770">
    <property type="entry name" value="AMINO ACID TRANSPORTER-RELATED"/>
    <property type="match status" value="1"/>
</dbReference>
<gene>
    <name evidence="7" type="ORF">HF685_08170</name>
</gene>
<evidence type="ECO:0000256" key="3">
    <source>
        <dbReference type="ARBA" id="ARBA00022692"/>
    </source>
</evidence>
<feature type="transmembrane region" description="Helical" evidence="6">
    <location>
        <begin position="12"/>
        <end position="37"/>
    </location>
</feature>
<feature type="transmembrane region" description="Helical" evidence="6">
    <location>
        <begin position="262"/>
        <end position="283"/>
    </location>
</feature>
<feature type="transmembrane region" description="Helical" evidence="6">
    <location>
        <begin position="313"/>
        <end position="331"/>
    </location>
</feature>
<feature type="transmembrane region" description="Helical" evidence="6">
    <location>
        <begin position="378"/>
        <end position="398"/>
    </location>
</feature>
<dbReference type="PIRSF" id="PIRSF006060">
    <property type="entry name" value="AA_transporter"/>
    <property type="match status" value="1"/>
</dbReference>
<dbReference type="RefSeq" id="WP_168819178.1">
    <property type="nucleotide sequence ID" value="NZ_CP051217.1"/>
</dbReference>
<dbReference type="GO" id="GO:0022857">
    <property type="term" value="F:transmembrane transporter activity"/>
    <property type="evidence" value="ECO:0007669"/>
    <property type="project" value="InterPro"/>
</dbReference>
<proteinExistence type="predicted"/>